<name>A0A6I4VPZ5_9BACL</name>
<feature type="binding site" evidence="8">
    <location>
        <position position="318"/>
    </location>
    <ligand>
        <name>Zn(2+)</name>
        <dbReference type="ChEBI" id="CHEBI:29105"/>
        <label>2</label>
    </ligand>
</feature>
<evidence type="ECO:0000313" key="10">
    <source>
        <dbReference type="Proteomes" id="UP000430692"/>
    </source>
</evidence>
<feature type="active site" description="Proton acceptor" evidence="7">
    <location>
        <position position="210"/>
    </location>
</feature>
<dbReference type="GO" id="GO:0006508">
    <property type="term" value="P:proteolysis"/>
    <property type="evidence" value="ECO:0007669"/>
    <property type="project" value="UniProtKB-KW"/>
</dbReference>
<proteinExistence type="inferred from homology"/>
<feature type="binding site" evidence="8">
    <location>
        <position position="211"/>
    </location>
    <ligand>
        <name>Zn(2+)</name>
        <dbReference type="ChEBI" id="CHEBI:29105"/>
        <label>2</label>
    </ligand>
</feature>
<gene>
    <name evidence="9" type="ORF">GSM42_01515</name>
</gene>
<evidence type="ECO:0000256" key="7">
    <source>
        <dbReference type="PIRSR" id="PIRSR001123-1"/>
    </source>
</evidence>
<dbReference type="CDD" id="cd05656">
    <property type="entry name" value="M42_Frv"/>
    <property type="match status" value="1"/>
</dbReference>
<evidence type="ECO:0000256" key="6">
    <source>
        <dbReference type="PIRNR" id="PIRNR001123"/>
    </source>
</evidence>
<comment type="similarity">
    <text evidence="1 6">Belongs to the peptidase M42 family.</text>
</comment>
<accession>A0A6I4VPZ5</accession>
<keyword evidence="10" id="KW-1185">Reference proteome</keyword>
<dbReference type="InterPro" id="IPR023367">
    <property type="entry name" value="Peptidase_M42_dom2"/>
</dbReference>
<evidence type="ECO:0000256" key="1">
    <source>
        <dbReference type="ARBA" id="ARBA00006272"/>
    </source>
</evidence>
<feature type="binding site" evidence="8">
    <location>
        <position position="178"/>
    </location>
    <ligand>
        <name>Zn(2+)</name>
        <dbReference type="ChEBI" id="CHEBI:29105"/>
        <label>1</label>
    </ligand>
</feature>
<protein>
    <submittedName>
        <fullName evidence="9">Peptidase M28</fullName>
    </submittedName>
</protein>
<dbReference type="Gene3D" id="2.40.30.40">
    <property type="entry name" value="Peptidase M42, domain 2"/>
    <property type="match status" value="1"/>
</dbReference>
<sequence length="354" mass="38791">MDDNIYQTFTEAFGPPSFEQKVQNHMRYYLNQYADEVIQDRLGSIFGMKRGLSREPKVLFASHLDEVGFMVIQITSKGFIRFQTLGGWSPSVLPAQRVEIMTQSGKCIPGVIGSVPPHLLAEEKKGKGPDMNSMFIDIGAQSEEEVRAWGITIGDPIAPISPYTPMMGGKRILAKAWDNRFGCGLIIELLRSLKGTRLPNTLYAGATVQEEAGLRGAITSANLIKPDVFFAVDVGPAGDTPGIPDAFGEIGKGVLIRIYDRSMITHPQVRDFLLDIAESEQIPYQFFISKGATDAGMVHLSGEGVPSAAIGICGRYIHSHSTIVDREDIEAAEVFAKAIAKKLDKSTMDSFLRY</sequence>
<keyword evidence="2" id="KW-0031">Aminopeptidase</keyword>
<evidence type="ECO:0000256" key="8">
    <source>
        <dbReference type="PIRSR" id="PIRSR001123-2"/>
    </source>
</evidence>
<feature type="binding site" evidence="8">
    <location>
        <position position="178"/>
    </location>
    <ligand>
        <name>Zn(2+)</name>
        <dbReference type="ChEBI" id="CHEBI:29105"/>
        <label>2</label>
    </ligand>
</feature>
<dbReference type="RefSeq" id="WP_160799473.1">
    <property type="nucleotide sequence ID" value="NZ_WUUL01000001.1"/>
</dbReference>
<dbReference type="SUPFAM" id="SSF101821">
    <property type="entry name" value="Aminopeptidase/glucanase lid domain"/>
    <property type="match status" value="1"/>
</dbReference>
<evidence type="ECO:0000256" key="4">
    <source>
        <dbReference type="ARBA" id="ARBA00022723"/>
    </source>
</evidence>
<evidence type="ECO:0000256" key="3">
    <source>
        <dbReference type="ARBA" id="ARBA00022670"/>
    </source>
</evidence>
<dbReference type="PANTHER" id="PTHR32481">
    <property type="entry name" value="AMINOPEPTIDASE"/>
    <property type="match status" value="1"/>
</dbReference>
<dbReference type="InterPro" id="IPR008007">
    <property type="entry name" value="Peptidase_M42"/>
</dbReference>
<comment type="caution">
    <text evidence="9">The sequence shown here is derived from an EMBL/GenBank/DDBJ whole genome shotgun (WGS) entry which is preliminary data.</text>
</comment>
<evidence type="ECO:0000313" key="9">
    <source>
        <dbReference type="EMBL" id="MXQ52451.1"/>
    </source>
</evidence>
<dbReference type="GO" id="GO:0004177">
    <property type="term" value="F:aminopeptidase activity"/>
    <property type="evidence" value="ECO:0007669"/>
    <property type="project" value="UniProtKB-UniRule"/>
</dbReference>
<feature type="binding site" evidence="8">
    <location>
        <position position="233"/>
    </location>
    <ligand>
        <name>Zn(2+)</name>
        <dbReference type="ChEBI" id="CHEBI:29105"/>
        <label>1</label>
    </ligand>
</feature>
<dbReference type="EMBL" id="WUUL01000001">
    <property type="protein sequence ID" value="MXQ52451.1"/>
    <property type="molecule type" value="Genomic_DNA"/>
</dbReference>
<evidence type="ECO:0000256" key="5">
    <source>
        <dbReference type="ARBA" id="ARBA00022801"/>
    </source>
</evidence>
<comment type="cofactor">
    <cofactor evidence="8">
        <name>a divalent metal cation</name>
        <dbReference type="ChEBI" id="CHEBI:60240"/>
    </cofactor>
    <text evidence="8">Binds 2 divalent metal cations per subunit.</text>
</comment>
<organism evidence="9 10">
    <name type="scientific">Shimazuella alba</name>
    <dbReference type="NCBI Taxonomy" id="2690964"/>
    <lineage>
        <taxon>Bacteria</taxon>
        <taxon>Bacillati</taxon>
        <taxon>Bacillota</taxon>
        <taxon>Bacilli</taxon>
        <taxon>Bacillales</taxon>
        <taxon>Thermoactinomycetaceae</taxon>
        <taxon>Shimazuella</taxon>
    </lineage>
</organism>
<keyword evidence="4 8" id="KW-0479">Metal-binding</keyword>
<dbReference type="SUPFAM" id="SSF53187">
    <property type="entry name" value="Zn-dependent exopeptidases"/>
    <property type="match status" value="1"/>
</dbReference>
<reference evidence="9 10" key="1">
    <citation type="submission" date="2019-12" db="EMBL/GenBank/DDBJ databases">
        <title>Whole-genome analyses of novel actinobacteria.</title>
        <authorList>
            <person name="Sahin N."/>
            <person name="Saygin H."/>
        </authorList>
    </citation>
    <scope>NUCLEOTIDE SEQUENCE [LARGE SCALE GENOMIC DNA]</scope>
    <source>
        <strain evidence="9 10">KC615</strain>
    </source>
</reference>
<dbReference type="AlphaFoldDB" id="A0A6I4VPZ5"/>
<dbReference type="InterPro" id="IPR051464">
    <property type="entry name" value="Peptidase_M42_aminopept"/>
</dbReference>
<dbReference type="Gene3D" id="3.40.630.10">
    <property type="entry name" value="Zn peptidases"/>
    <property type="match status" value="1"/>
</dbReference>
<dbReference type="Pfam" id="PF05343">
    <property type="entry name" value="Peptidase_M42"/>
    <property type="match status" value="1"/>
</dbReference>
<dbReference type="Proteomes" id="UP000430692">
    <property type="component" value="Unassembled WGS sequence"/>
</dbReference>
<dbReference type="PIRSF" id="PIRSF001123">
    <property type="entry name" value="PepA_GA"/>
    <property type="match status" value="1"/>
</dbReference>
<dbReference type="PANTHER" id="PTHR32481:SF0">
    <property type="entry name" value="AMINOPEPTIDASE YPDE-RELATED"/>
    <property type="match status" value="1"/>
</dbReference>
<dbReference type="GO" id="GO:0046872">
    <property type="term" value="F:metal ion binding"/>
    <property type="evidence" value="ECO:0007669"/>
    <property type="project" value="UniProtKB-UniRule"/>
</dbReference>
<keyword evidence="3" id="KW-0645">Protease</keyword>
<keyword evidence="5" id="KW-0378">Hydrolase</keyword>
<feature type="binding site" evidence="8">
    <location>
        <position position="63"/>
    </location>
    <ligand>
        <name>Zn(2+)</name>
        <dbReference type="ChEBI" id="CHEBI:29105"/>
        <label>1</label>
    </ligand>
</feature>
<evidence type="ECO:0000256" key="2">
    <source>
        <dbReference type="ARBA" id="ARBA00022438"/>
    </source>
</evidence>